<dbReference type="AlphaFoldDB" id="I3YDD0"/>
<evidence type="ECO:0000313" key="5">
    <source>
        <dbReference type="EMBL" id="AFL74998.1"/>
    </source>
</evidence>
<dbReference type="HOGENOM" id="CLU_112356_0_1_6"/>
<comment type="similarity">
    <text evidence="4">Belongs to the FliW family.</text>
</comment>
<reference evidence="5 6" key="1">
    <citation type="submission" date="2012-06" db="EMBL/GenBank/DDBJ databases">
        <title>Complete sequence of Thiocystis violascens DSM 198.</title>
        <authorList>
            <consortium name="US DOE Joint Genome Institute"/>
            <person name="Lucas S."/>
            <person name="Han J."/>
            <person name="Lapidus A."/>
            <person name="Cheng J.-F."/>
            <person name="Goodwin L."/>
            <person name="Pitluck S."/>
            <person name="Peters L."/>
            <person name="Ovchinnikova G."/>
            <person name="Teshima H."/>
            <person name="Detter J.C."/>
            <person name="Han C."/>
            <person name="Tapia R."/>
            <person name="Land M."/>
            <person name="Hauser L."/>
            <person name="Kyrpides N."/>
            <person name="Ivanova N."/>
            <person name="Pagani I."/>
            <person name="Vogl K."/>
            <person name="Liu Z."/>
            <person name="Frigaard N.-U."/>
            <person name="Bryant D."/>
            <person name="Woyke T."/>
        </authorList>
    </citation>
    <scope>NUCLEOTIDE SEQUENCE [LARGE SCALE GENOMIC DNA]</scope>
    <source>
        <strain evidence="6">ATCC 17096 / DSM 198 / 6111</strain>
    </source>
</reference>
<comment type="subunit">
    <text evidence="4">Interacts with translational regulator CsrA and flagellin(s).</text>
</comment>
<evidence type="ECO:0000256" key="1">
    <source>
        <dbReference type="ARBA" id="ARBA00022490"/>
    </source>
</evidence>
<dbReference type="Pfam" id="PF02623">
    <property type="entry name" value="FliW"/>
    <property type="match status" value="1"/>
</dbReference>
<dbReference type="GO" id="GO:0044780">
    <property type="term" value="P:bacterial-type flagellum assembly"/>
    <property type="evidence" value="ECO:0007669"/>
    <property type="project" value="UniProtKB-UniRule"/>
</dbReference>
<dbReference type="RefSeq" id="WP_014779411.1">
    <property type="nucleotide sequence ID" value="NC_018012.1"/>
</dbReference>
<evidence type="ECO:0000256" key="4">
    <source>
        <dbReference type="HAMAP-Rule" id="MF_01185"/>
    </source>
</evidence>
<dbReference type="HAMAP" id="MF_01185">
    <property type="entry name" value="FliW"/>
    <property type="match status" value="1"/>
</dbReference>
<keyword evidence="4" id="KW-0143">Chaperone</keyword>
<gene>
    <name evidence="4" type="primary">fliW</name>
    <name evidence="5" type="ordered locus">Thivi_3121</name>
</gene>
<dbReference type="GO" id="GO:0005737">
    <property type="term" value="C:cytoplasm"/>
    <property type="evidence" value="ECO:0007669"/>
    <property type="project" value="UniProtKB-SubCell"/>
</dbReference>
<dbReference type="InterPro" id="IPR003775">
    <property type="entry name" value="Flagellar_assembly_factor_FliW"/>
</dbReference>
<keyword evidence="2 4" id="KW-1005">Bacterial flagellum biogenesis</keyword>
<keyword evidence="1 4" id="KW-0963">Cytoplasm</keyword>
<dbReference type="Gene3D" id="2.30.290.10">
    <property type="entry name" value="BH3618-like"/>
    <property type="match status" value="1"/>
</dbReference>
<organism evidence="5 6">
    <name type="scientific">Thiocystis violascens (strain ATCC 17096 / DSM 198 / 6111)</name>
    <name type="common">Chromatium violascens</name>
    <dbReference type="NCBI Taxonomy" id="765911"/>
    <lineage>
        <taxon>Bacteria</taxon>
        <taxon>Pseudomonadati</taxon>
        <taxon>Pseudomonadota</taxon>
        <taxon>Gammaproteobacteria</taxon>
        <taxon>Chromatiales</taxon>
        <taxon>Chromatiaceae</taxon>
        <taxon>Thiocystis</taxon>
    </lineage>
</organism>
<dbReference type="SUPFAM" id="SSF141457">
    <property type="entry name" value="BH3618-like"/>
    <property type="match status" value="1"/>
</dbReference>
<dbReference type="EMBL" id="CP003154">
    <property type="protein sequence ID" value="AFL74998.1"/>
    <property type="molecule type" value="Genomic_DNA"/>
</dbReference>
<dbReference type="InterPro" id="IPR024046">
    <property type="entry name" value="Flagellar_assmbl_FliW_dom_sf"/>
</dbReference>
<sequence>MTDTTAAASNLLVFPKGIPGFESQTSYSLFHSDTESGRVYWMESRDCPEVTFTLVDPTLYGLNYVLDLTDEEQTLLQAESSDDVAVFLMLWKRDTDAQDGQPGLNANLGGPILINVKKRLGMQKILATPKVEMNIFE</sequence>
<name>I3YDD0_THIV6</name>
<evidence type="ECO:0000313" key="6">
    <source>
        <dbReference type="Proteomes" id="UP000006062"/>
    </source>
</evidence>
<protein>
    <recommendedName>
        <fullName evidence="4">Flagellar assembly factor FliW</fullName>
    </recommendedName>
</protein>
<dbReference type="Proteomes" id="UP000006062">
    <property type="component" value="Chromosome"/>
</dbReference>
<evidence type="ECO:0000256" key="3">
    <source>
        <dbReference type="ARBA" id="ARBA00022845"/>
    </source>
</evidence>
<proteinExistence type="inferred from homology"/>
<dbReference type="PANTHER" id="PTHR39190">
    <property type="entry name" value="FLAGELLAR ASSEMBLY FACTOR FLIW"/>
    <property type="match status" value="1"/>
</dbReference>
<dbReference type="OrthoDB" id="9801235at2"/>
<keyword evidence="3 4" id="KW-0810">Translation regulation</keyword>
<keyword evidence="6" id="KW-1185">Reference proteome</keyword>
<dbReference type="STRING" id="765911.Thivi_3121"/>
<accession>I3YDD0</accession>
<dbReference type="KEGG" id="tvi:Thivi_3121"/>
<comment type="function">
    <text evidence="4">Acts as an anti-CsrA protein, binds CsrA and prevents it from repressing translation of its target genes, one of which is flagellin. Binds to flagellin and participates in the assembly of the flagellum.</text>
</comment>
<dbReference type="GO" id="GO:0006417">
    <property type="term" value="P:regulation of translation"/>
    <property type="evidence" value="ECO:0007669"/>
    <property type="project" value="UniProtKB-KW"/>
</dbReference>
<evidence type="ECO:0000256" key="2">
    <source>
        <dbReference type="ARBA" id="ARBA00022795"/>
    </source>
</evidence>
<dbReference type="PANTHER" id="PTHR39190:SF1">
    <property type="entry name" value="FLAGELLAR ASSEMBLY FACTOR FLIW"/>
    <property type="match status" value="1"/>
</dbReference>
<comment type="subcellular location">
    <subcellularLocation>
        <location evidence="4">Cytoplasm</location>
    </subcellularLocation>
</comment>
<dbReference type="eggNOG" id="COG1699">
    <property type="taxonomic scope" value="Bacteria"/>
</dbReference>